<keyword evidence="1" id="KW-0732">Signal</keyword>
<dbReference type="RefSeq" id="WP_209858540.1">
    <property type="nucleotide sequence ID" value="NZ_JAGGLD010000001.1"/>
</dbReference>
<dbReference type="EMBL" id="JAGGLD010000001">
    <property type="protein sequence ID" value="MBP1999293.1"/>
    <property type="molecule type" value="Genomic_DNA"/>
</dbReference>
<name>A0ABS4JC38_9BACL</name>
<dbReference type="Proteomes" id="UP001519288">
    <property type="component" value="Unassembled WGS sequence"/>
</dbReference>
<comment type="caution">
    <text evidence="2">The sequence shown here is derived from an EMBL/GenBank/DDBJ whole genome shotgun (WGS) entry which is preliminary data.</text>
</comment>
<organism evidence="2 3">
    <name type="scientific">Paenibacillus shirakamiensis</name>
    <dbReference type="NCBI Taxonomy" id="1265935"/>
    <lineage>
        <taxon>Bacteria</taxon>
        <taxon>Bacillati</taxon>
        <taxon>Bacillota</taxon>
        <taxon>Bacilli</taxon>
        <taxon>Bacillales</taxon>
        <taxon>Paenibacillaceae</taxon>
        <taxon>Paenibacillus</taxon>
    </lineage>
</organism>
<dbReference type="Gene3D" id="2.60.120.380">
    <property type="match status" value="1"/>
</dbReference>
<evidence type="ECO:0000256" key="1">
    <source>
        <dbReference type="SAM" id="SignalP"/>
    </source>
</evidence>
<reference evidence="2 3" key="1">
    <citation type="submission" date="2021-03" db="EMBL/GenBank/DDBJ databases">
        <title>Genomic Encyclopedia of Type Strains, Phase IV (KMG-IV): sequencing the most valuable type-strain genomes for metagenomic binning, comparative biology and taxonomic classification.</title>
        <authorList>
            <person name="Goeker M."/>
        </authorList>
    </citation>
    <scope>NUCLEOTIDE SEQUENCE [LARGE SCALE GENOMIC DNA]</scope>
    <source>
        <strain evidence="2 3">DSM 26806</strain>
    </source>
</reference>
<protein>
    <submittedName>
        <fullName evidence="2">Uncharacterized protein</fullName>
    </submittedName>
</protein>
<accession>A0ABS4JC38</accession>
<gene>
    <name evidence="2" type="ORF">J2Z69_000312</name>
</gene>
<proteinExistence type="predicted"/>
<evidence type="ECO:0000313" key="2">
    <source>
        <dbReference type="EMBL" id="MBP1999293.1"/>
    </source>
</evidence>
<feature type="chain" id="PRO_5047408365" evidence="1">
    <location>
        <begin position="26"/>
        <end position="153"/>
    </location>
</feature>
<sequence length="153" mass="16733">MKKKISIVTLLTAILLSLAAGSASAQYGYGDTFESPMEIWNPYTSSTNTVILPIDSPNDNDWYVVNNASGSKYINFSVAVTPPSGIDLTLQLVRTDSNNNITGTSYINYNGKGEVEAVGTDVQAGKKVYIRVISTGRDDYDPNRPYTLQFTKF</sequence>
<feature type="signal peptide" evidence="1">
    <location>
        <begin position="1"/>
        <end position="25"/>
    </location>
</feature>
<evidence type="ECO:0000313" key="3">
    <source>
        <dbReference type="Proteomes" id="UP001519288"/>
    </source>
</evidence>
<keyword evidence="3" id="KW-1185">Reference proteome</keyword>